<evidence type="ECO:0000256" key="1">
    <source>
        <dbReference type="ARBA" id="ARBA00004429"/>
    </source>
</evidence>
<evidence type="ECO:0000256" key="8">
    <source>
        <dbReference type="ARBA" id="ARBA00038436"/>
    </source>
</evidence>
<name>A0ABV7FAH6_9GAMM</name>
<keyword evidence="3" id="KW-1003">Cell membrane</keyword>
<proteinExistence type="inferred from homology"/>
<comment type="similarity">
    <text evidence="8 9">Belongs to the TRAP transporter small permease family.</text>
</comment>
<comment type="subunit">
    <text evidence="9">The complex comprises the extracytoplasmic solute receptor protein and the two transmembrane proteins.</text>
</comment>
<evidence type="ECO:0000256" key="6">
    <source>
        <dbReference type="ARBA" id="ARBA00022989"/>
    </source>
</evidence>
<sequence>MTIAPVSAQPAAAQPKILWFIRLLDSLTQITGTTTAWLTGIMVVVTAIVVGLRHLFGIGSVALQESVTYMHAAVFMLGAAYTLKQDGHVRVDILHKKMSPAARAWVEVLGSLLFTLPVMVFIGWGSLDFVRESWRIGEGSTDSGGIGGVYLLKTLLPVMALSVSLQAIAELLRNLAVLMNLAPASGEQSSC</sequence>
<dbReference type="Proteomes" id="UP001595555">
    <property type="component" value="Unassembled WGS sequence"/>
</dbReference>
<evidence type="ECO:0000256" key="2">
    <source>
        <dbReference type="ARBA" id="ARBA00022448"/>
    </source>
</evidence>
<evidence type="ECO:0000256" key="7">
    <source>
        <dbReference type="ARBA" id="ARBA00023136"/>
    </source>
</evidence>
<keyword evidence="2 9" id="KW-0813">Transport</keyword>
<keyword evidence="12" id="KW-1185">Reference proteome</keyword>
<dbReference type="PANTHER" id="PTHR35011:SF4">
    <property type="entry name" value="SLL1102 PROTEIN"/>
    <property type="match status" value="1"/>
</dbReference>
<keyword evidence="4 9" id="KW-0997">Cell inner membrane</keyword>
<dbReference type="EMBL" id="JBHRTF010000002">
    <property type="protein sequence ID" value="MFC3114556.1"/>
    <property type="molecule type" value="Genomic_DNA"/>
</dbReference>
<keyword evidence="6 9" id="KW-1133">Transmembrane helix</keyword>
<evidence type="ECO:0000313" key="11">
    <source>
        <dbReference type="EMBL" id="MFC3114556.1"/>
    </source>
</evidence>
<dbReference type="RefSeq" id="WP_378116014.1">
    <property type="nucleotide sequence ID" value="NZ_JBHRTF010000002.1"/>
</dbReference>
<keyword evidence="7 9" id="KW-0472">Membrane</keyword>
<dbReference type="Pfam" id="PF04290">
    <property type="entry name" value="DctQ"/>
    <property type="match status" value="1"/>
</dbReference>
<dbReference type="PANTHER" id="PTHR35011">
    <property type="entry name" value="2,3-DIKETO-L-GULONATE TRAP TRANSPORTER SMALL PERMEASE PROTEIN YIAM"/>
    <property type="match status" value="1"/>
</dbReference>
<dbReference type="InterPro" id="IPR055348">
    <property type="entry name" value="DctQ"/>
</dbReference>
<comment type="subcellular location">
    <subcellularLocation>
        <location evidence="1 9">Cell inner membrane</location>
        <topology evidence="1 9">Multi-pass membrane protein</topology>
    </subcellularLocation>
</comment>
<feature type="domain" description="Tripartite ATP-independent periplasmic transporters DctQ component" evidence="10">
    <location>
        <begin position="42"/>
        <end position="175"/>
    </location>
</feature>
<keyword evidence="5 9" id="KW-0812">Transmembrane</keyword>
<feature type="transmembrane region" description="Helical" evidence="9">
    <location>
        <begin position="36"/>
        <end position="55"/>
    </location>
</feature>
<organism evidence="11 12">
    <name type="scientific">Cellvibrio fontiphilus</name>
    <dbReference type="NCBI Taxonomy" id="1815559"/>
    <lineage>
        <taxon>Bacteria</taxon>
        <taxon>Pseudomonadati</taxon>
        <taxon>Pseudomonadota</taxon>
        <taxon>Gammaproteobacteria</taxon>
        <taxon>Cellvibrionales</taxon>
        <taxon>Cellvibrionaceae</taxon>
        <taxon>Cellvibrio</taxon>
    </lineage>
</organism>
<evidence type="ECO:0000256" key="9">
    <source>
        <dbReference type="RuleBase" id="RU369079"/>
    </source>
</evidence>
<reference evidence="12" key="1">
    <citation type="journal article" date="2019" name="Int. J. Syst. Evol. Microbiol.">
        <title>The Global Catalogue of Microorganisms (GCM) 10K type strain sequencing project: providing services to taxonomists for standard genome sequencing and annotation.</title>
        <authorList>
            <consortium name="The Broad Institute Genomics Platform"/>
            <consortium name="The Broad Institute Genome Sequencing Center for Infectious Disease"/>
            <person name="Wu L."/>
            <person name="Ma J."/>
        </authorList>
    </citation>
    <scope>NUCLEOTIDE SEQUENCE [LARGE SCALE GENOMIC DNA]</scope>
    <source>
        <strain evidence="12">KCTC 52237</strain>
    </source>
</reference>
<comment type="caution">
    <text evidence="11">The sequence shown here is derived from an EMBL/GenBank/DDBJ whole genome shotgun (WGS) entry which is preliminary data.</text>
</comment>
<gene>
    <name evidence="11" type="ORF">ACFODX_03240</name>
</gene>
<evidence type="ECO:0000259" key="10">
    <source>
        <dbReference type="Pfam" id="PF04290"/>
    </source>
</evidence>
<evidence type="ECO:0000313" key="12">
    <source>
        <dbReference type="Proteomes" id="UP001595555"/>
    </source>
</evidence>
<protein>
    <recommendedName>
        <fullName evidence="9">TRAP transporter small permease protein</fullName>
    </recommendedName>
</protein>
<dbReference type="InterPro" id="IPR007387">
    <property type="entry name" value="TRAP_DctQ"/>
</dbReference>
<evidence type="ECO:0000256" key="3">
    <source>
        <dbReference type="ARBA" id="ARBA00022475"/>
    </source>
</evidence>
<comment type="function">
    <text evidence="9">Part of the tripartite ATP-independent periplasmic (TRAP) transport system.</text>
</comment>
<feature type="transmembrane region" description="Helical" evidence="9">
    <location>
        <begin position="67"/>
        <end position="83"/>
    </location>
</feature>
<evidence type="ECO:0000256" key="4">
    <source>
        <dbReference type="ARBA" id="ARBA00022519"/>
    </source>
</evidence>
<evidence type="ECO:0000256" key="5">
    <source>
        <dbReference type="ARBA" id="ARBA00022692"/>
    </source>
</evidence>
<feature type="transmembrane region" description="Helical" evidence="9">
    <location>
        <begin position="104"/>
        <end position="127"/>
    </location>
</feature>
<feature type="transmembrane region" description="Helical" evidence="9">
    <location>
        <begin position="147"/>
        <end position="169"/>
    </location>
</feature>
<accession>A0ABV7FAH6</accession>